<dbReference type="GO" id="GO:0003700">
    <property type="term" value="F:DNA-binding transcription factor activity"/>
    <property type="evidence" value="ECO:0007669"/>
    <property type="project" value="InterPro"/>
</dbReference>
<dbReference type="Gene3D" id="3.30.730.10">
    <property type="entry name" value="AP2/ERF domain"/>
    <property type="match status" value="1"/>
</dbReference>
<evidence type="ECO:0000256" key="5">
    <source>
        <dbReference type="ARBA" id="ARBA00023163"/>
    </source>
</evidence>
<evidence type="ECO:0000256" key="4">
    <source>
        <dbReference type="ARBA" id="ARBA00023159"/>
    </source>
</evidence>
<organism evidence="9 10">
    <name type="scientific">Adiantum capillus-veneris</name>
    <name type="common">Maidenhair fern</name>
    <dbReference type="NCBI Taxonomy" id="13818"/>
    <lineage>
        <taxon>Eukaryota</taxon>
        <taxon>Viridiplantae</taxon>
        <taxon>Streptophyta</taxon>
        <taxon>Embryophyta</taxon>
        <taxon>Tracheophyta</taxon>
        <taxon>Polypodiopsida</taxon>
        <taxon>Polypodiidae</taxon>
        <taxon>Polypodiales</taxon>
        <taxon>Pteridineae</taxon>
        <taxon>Pteridaceae</taxon>
        <taxon>Vittarioideae</taxon>
        <taxon>Adiantum</taxon>
    </lineage>
</organism>
<dbReference type="InterPro" id="IPR016177">
    <property type="entry name" value="DNA-bd_dom_sf"/>
</dbReference>
<keyword evidence="10" id="KW-1185">Reference proteome</keyword>
<evidence type="ECO:0000256" key="1">
    <source>
        <dbReference type="ARBA" id="ARBA00004123"/>
    </source>
</evidence>
<dbReference type="GO" id="GO:0003677">
    <property type="term" value="F:DNA binding"/>
    <property type="evidence" value="ECO:0007669"/>
    <property type="project" value="UniProtKB-KW"/>
</dbReference>
<gene>
    <name evidence="9" type="ORF">GOP47_0003502</name>
</gene>
<keyword evidence="5" id="KW-0804">Transcription</keyword>
<comment type="caution">
    <text evidence="9">The sequence shown here is derived from an EMBL/GenBank/DDBJ whole genome shotgun (WGS) entry which is preliminary data.</text>
</comment>
<dbReference type="SMART" id="SM00380">
    <property type="entry name" value="AP2"/>
    <property type="match status" value="1"/>
</dbReference>
<dbReference type="OrthoDB" id="1937547at2759"/>
<reference evidence="9" key="1">
    <citation type="submission" date="2021-01" db="EMBL/GenBank/DDBJ databases">
        <title>Adiantum capillus-veneris genome.</title>
        <authorList>
            <person name="Fang Y."/>
            <person name="Liao Q."/>
        </authorList>
    </citation>
    <scope>NUCLEOTIDE SEQUENCE</scope>
    <source>
        <strain evidence="9">H3</strain>
        <tissue evidence="9">Leaf</tissue>
    </source>
</reference>
<evidence type="ECO:0000313" key="9">
    <source>
        <dbReference type="EMBL" id="KAI5083759.1"/>
    </source>
</evidence>
<dbReference type="PANTHER" id="PTHR31985:SF273">
    <property type="entry name" value="ETHYLENE-RESPONSIVE TRANSCRIPTION FACTOR ERF017"/>
    <property type="match status" value="1"/>
</dbReference>
<dbReference type="AlphaFoldDB" id="A0A9D4VCC7"/>
<dbReference type="SUPFAM" id="SSF54171">
    <property type="entry name" value="DNA-binding domain"/>
    <property type="match status" value="1"/>
</dbReference>
<keyword evidence="2" id="KW-0805">Transcription regulation</keyword>
<dbReference type="PRINTS" id="PR00367">
    <property type="entry name" value="ETHRSPELEMNT"/>
</dbReference>
<accession>A0A9D4VCC7</accession>
<evidence type="ECO:0000256" key="7">
    <source>
        <dbReference type="ARBA" id="ARBA00024343"/>
    </source>
</evidence>
<keyword evidence="6" id="KW-0539">Nucleus</keyword>
<dbReference type="InterPro" id="IPR001471">
    <property type="entry name" value="AP2/ERF_dom"/>
</dbReference>
<evidence type="ECO:0000256" key="6">
    <source>
        <dbReference type="ARBA" id="ARBA00023242"/>
    </source>
</evidence>
<dbReference type="PROSITE" id="PS51032">
    <property type="entry name" value="AP2_ERF"/>
    <property type="match status" value="1"/>
</dbReference>
<dbReference type="CDD" id="cd00018">
    <property type="entry name" value="AP2"/>
    <property type="match status" value="1"/>
</dbReference>
<keyword evidence="3" id="KW-0238">DNA-binding</keyword>
<proteinExistence type="inferred from homology"/>
<feature type="domain" description="AP2/ERF" evidence="8">
    <location>
        <begin position="68"/>
        <end position="126"/>
    </location>
</feature>
<evidence type="ECO:0000313" key="10">
    <source>
        <dbReference type="Proteomes" id="UP000886520"/>
    </source>
</evidence>
<evidence type="ECO:0000256" key="2">
    <source>
        <dbReference type="ARBA" id="ARBA00023015"/>
    </source>
</evidence>
<dbReference type="EMBL" id="JABFUD020000002">
    <property type="protein sequence ID" value="KAI5083759.1"/>
    <property type="molecule type" value="Genomic_DNA"/>
</dbReference>
<comment type="subcellular location">
    <subcellularLocation>
        <location evidence="1">Nucleus</location>
    </subcellularLocation>
</comment>
<dbReference type="InterPro" id="IPR036955">
    <property type="entry name" value="AP2/ERF_dom_sf"/>
</dbReference>
<protein>
    <recommendedName>
        <fullName evidence="8">AP2/ERF domain-containing protein</fullName>
    </recommendedName>
</protein>
<evidence type="ECO:0000256" key="3">
    <source>
        <dbReference type="ARBA" id="ARBA00023125"/>
    </source>
</evidence>
<dbReference type="PANTHER" id="PTHR31985">
    <property type="entry name" value="ETHYLENE-RESPONSIVE TRANSCRIPTION FACTOR ERF042-RELATED"/>
    <property type="match status" value="1"/>
</dbReference>
<evidence type="ECO:0000259" key="8">
    <source>
        <dbReference type="PROSITE" id="PS51032"/>
    </source>
</evidence>
<keyword evidence="4" id="KW-0010">Activator</keyword>
<dbReference type="FunFam" id="3.30.730.10:FF:000001">
    <property type="entry name" value="Ethylene-responsive transcription factor 2"/>
    <property type="match status" value="1"/>
</dbReference>
<dbReference type="GO" id="GO:0005634">
    <property type="term" value="C:nucleus"/>
    <property type="evidence" value="ECO:0007669"/>
    <property type="project" value="UniProtKB-SubCell"/>
</dbReference>
<sequence>MVAFLPHSRNMHIDRRKTSDPAVPLAFAELLPHPFPHPWIDHRAQSHSNGHAACKTDSKLGLHSASRKFKGIRQRSWGKWVAEIREPNKRSRIWLGSYETPEMAALAYDAAMLCLRGPQAPSFNFPNSLPSLPSPAPSSPKEIQQIASLAAASARPPPIPRSSTPLSPAPHTLVFKDPPFPDDIGWSPSDKCEQREKLQNSRQAPCMSKTASSLSYQHLDSGFSTNCALVSFPCELDRCFRNHVMPSLDDVLQWLPDITSSPSLSPSSVSDPNSF</sequence>
<name>A0A9D4VCC7_ADICA</name>
<dbReference type="Pfam" id="PF00847">
    <property type="entry name" value="AP2"/>
    <property type="match status" value="1"/>
</dbReference>
<dbReference type="Proteomes" id="UP000886520">
    <property type="component" value="Chromosome 3"/>
</dbReference>
<dbReference type="InterPro" id="IPR051032">
    <property type="entry name" value="AP2/ERF_TF_ERF_subfamily"/>
</dbReference>
<comment type="similarity">
    <text evidence="7">Belongs to the AP2/ERF transcription factor family. ERF subfamily.</text>
</comment>